<sequence length="49" mass="5559">MKGAPGYEQTDEVKMMKKLIMKKKRFRGRFHTTKEGDREAGTTDVGGNV</sequence>
<keyword evidence="3" id="KW-1185">Reference proteome</keyword>
<proteinExistence type="predicted"/>
<dbReference type="AlphaFoldDB" id="A0AAU6WNA8"/>
<organism evidence="2 3">
    <name type="scientific">Chryseobacterium endophyticum</name>
    <dbReference type="NCBI Taxonomy" id="1854762"/>
    <lineage>
        <taxon>Bacteria</taxon>
        <taxon>Pseudomonadati</taxon>
        <taxon>Bacteroidota</taxon>
        <taxon>Flavobacteriia</taxon>
        <taxon>Flavobacteriales</taxon>
        <taxon>Weeksellaceae</taxon>
        <taxon>Chryseobacterium group</taxon>
        <taxon>Chryseobacterium</taxon>
    </lineage>
</organism>
<feature type="compositionally biased region" description="Basic and acidic residues" evidence="1">
    <location>
        <begin position="32"/>
        <end position="41"/>
    </location>
</feature>
<dbReference type="EMBL" id="CP154834">
    <property type="protein sequence ID" value="XAO73788.1"/>
    <property type="molecule type" value="Genomic_DNA"/>
</dbReference>
<name>A0AAU6WNA8_9FLAO</name>
<reference evidence="2 3" key="1">
    <citation type="submission" date="2024-04" db="EMBL/GenBank/DDBJ databases">
        <title>Genome sequencing and assembly of rice foliar adapted Chryseobacterium endophyticum OsEnb-ALM-A6.</title>
        <authorList>
            <person name="Kumar S."/>
            <person name="Javed M."/>
            <person name="Chouhan V."/>
            <person name="Charishma K."/>
            <person name="Patel A."/>
            <person name="Kumar M."/>
            <person name="Sahu K.P."/>
            <person name="Kumar A."/>
        </authorList>
    </citation>
    <scope>NUCLEOTIDE SEQUENCE [LARGE SCALE GENOMIC DNA]</scope>
    <source>
        <strain evidence="2 3">OsEnb-ALM-A6</strain>
    </source>
</reference>
<accession>A0AAU6WNA8</accession>
<gene>
    <name evidence="2" type="ORF">AAFP95_19060</name>
</gene>
<evidence type="ECO:0000313" key="3">
    <source>
        <dbReference type="Proteomes" id="UP001463665"/>
    </source>
</evidence>
<protein>
    <submittedName>
        <fullName evidence="2">Uncharacterized protein</fullName>
    </submittedName>
</protein>
<feature type="region of interest" description="Disordered" evidence="1">
    <location>
        <begin position="26"/>
        <end position="49"/>
    </location>
</feature>
<dbReference type="Proteomes" id="UP001463665">
    <property type="component" value="Chromosome"/>
</dbReference>
<evidence type="ECO:0000313" key="2">
    <source>
        <dbReference type="EMBL" id="XAO73788.1"/>
    </source>
</evidence>
<evidence type="ECO:0000256" key="1">
    <source>
        <dbReference type="SAM" id="MobiDB-lite"/>
    </source>
</evidence>
<dbReference type="RefSeq" id="WP_294241025.1">
    <property type="nucleotide sequence ID" value="NZ_CP154834.1"/>
</dbReference>